<keyword evidence="8" id="KW-1185">Reference proteome</keyword>
<sequence>MPTLLLSNNKTFDNKKSPIRQNDHLERQLNQEGSIESAYQLASTTEYRHDSHGKCYNCDKIANYYLVAFRLNKSKHSMQYNAMLLAIVQQTIALIQCHVDISRSTHLPWLPVLMTELRELGKLIKDDSLQPDRYISLSLPINVSTHSQPQQPQLSMREDYGRTIRISIYHCRANLCEDMDLNKAITYYRKCLSVYPTHLDSQQQKLQISAKVALEHLIADQQKDDNNSVRPKLPSRTSSVSSGASSSCSMSCSNCGVEKRGMPVCSKCKSQYYCGIRCLKAHKPVHDLECRQY</sequence>
<evidence type="ECO:0000259" key="6">
    <source>
        <dbReference type="PROSITE" id="PS50865"/>
    </source>
</evidence>
<reference evidence="7" key="1">
    <citation type="submission" date="2020-12" db="EMBL/GenBank/DDBJ databases">
        <title>Metabolic potential, ecology and presence of endohyphal bacteria is reflected in genomic diversity of Mucoromycotina.</title>
        <authorList>
            <person name="Muszewska A."/>
            <person name="Okrasinska A."/>
            <person name="Steczkiewicz K."/>
            <person name="Drgas O."/>
            <person name="Orlowska M."/>
            <person name="Perlinska-Lenart U."/>
            <person name="Aleksandrzak-Piekarczyk T."/>
            <person name="Szatraj K."/>
            <person name="Zielenkiewicz U."/>
            <person name="Pilsyk S."/>
            <person name="Malc E."/>
            <person name="Mieczkowski P."/>
            <person name="Kruszewska J.S."/>
            <person name="Biernat P."/>
            <person name="Pawlowska J."/>
        </authorList>
    </citation>
    <scope>NUCLEOTIDE SEQUENCE</scope>
    <source>
        <strain evidence="7">CBS 226.32</strain>
    </source>
</reference>
<dbReference type="GO" id="GO:0008270">
    <property type="term" value="F:zinc ion binding"/>
    <property type="evidence" value="ECO:0007669"/>
    <property type="project" value="UniProtKB-KW"/>
</dbReference>
<feature type="compositionally biased region" description="Low complexity" evidence="5">
    <location>
        <begin position="235"/>
        <end position="250"/>
    </location>
</feature>
<evidence type="ECO:0000313" key="7">
    <source>
        <dbReference type="EMBL" id="KAG2206451.1"/>
    </source>
</evidence>
<comment type="caution">
    <text evidence="7">The sequence shown here is derived from an EMBL/GenBank/DDBJ whole genome shotgun (WGS) entry which is preliminary data.</text>
</comment>
<organism evidence="7 8">
    <name type="scientific">Mucor plumbeus</name>
    <dbReference type="NCBI Taxonomy" id="97098"/>
    <lineage>
        <taxon>Eukaryota</taxon>
        <taxon>Fungi</taxon>
        <taxon>Fungi incertae sedis</taxon>
        <taxon>Mucoromycota</taxon>
        <taxon>Mucoromycotina</taxon>
        <taxon>Mucoromycetes</taxon>
        <taxon>Mucorales</taxon>
        <taxon>Mucorineae</taxon>
        <taxon>Mucoraceae</taxon>
        <taxon>Mucor</taxon>
    </lineage>
</organism>
<gene>
    <name evidence="7" type="ORF">INT46_006979</name>
</gene>
<name>A0A8H7V1B4_9FUNG</name>
<evidence type="ECO:0000256" key="5">
    <source>
        <dbReference type="SAM" id="MobiDB-lite"/>
    </source>
</evidence>
<dbReference type="InterPro" id="IPR002893">
    <property type="entry name" value="Znf_MYND"/>
</dbReference>
<dbReference type="Pfam" id="PF01753">
    <property type="entry name" value="zf-MYND"/>
    <property type="match status" value="1"/>
</dbReference>
<dbReference type="PROSITE" id="PS50865">
    <property type="entry name" value="ZF_MYND_2"/>
    <property type="match status" value="1"/>
</dbReference>
<keyword evidence="2 4" id="KW-0863">Zinc-finger</keyword>
<evidence type="ECO:0000256" key="2">
    <source>
        <dbReference type="ARBA" id="ARBA00022771"/>
    </source>
</evidence>
<dbReference type="OrthoDB" id="412876at2759"/>
<evidence type="ECO:0000256" key="3">
    <source>
        <dbReference type="ARBA" id="ARBA00022833"/>
    </source>
</evidence>
<dbReference type="SUPFAM" id="SSF144232">
    <property type="entry name" value="HIT/MYND zinc finger-like"/>
    <property type="match status" value="1"/>
</dbReference>
<keyword evidence="1" id="KW-0479">Metal-binding</keyword>
<accession>A0A8H7V1B4</accession>
<feature type="region of interest" description="Disordered" evidence="5">
    <location>
        <begin position="223"/>
        <end position="250"/>
    </location>
</feature>
<dbReference type="Gene3D" id="6.10.140.2220">
    <property type="match status" value="1"/>
</dbReference>
<protein>
    <recommendedName>
        <fullName evidence="6">MYND-type domain-containing protein</fullName>
    </recommendedName>
</protein>
<evidence type="ECO:0000313" key="8">
    <source>
        <dbReference type="Proteomes" id="UP000650833"/>
    </source>
</evidence>
<evidence type="ECO:0000256" key="4">
    <source>
        <dbReference type="PROSITE-ProRule" id="PRU00134"/>
    </source>
</evidence>
<keyword evidence="3" id="KW-0862">Zinc</keyword>
<dbReference type="AlphaFoldDB" id="A0A8H7V1B4"/>
<feature type="domain" description="MYND-type" evidence="6">
    <location>
        <begin position="252"/>
        <end position="290"/>
    </location>
</feature>
<dbReference type="Proteomes" id="UP000650833">
    <property type="component" value="Unassembled WGS sequence"/>
</dbReference>
<proteinExistence type="predicted"/>
<evidence type="ECO:0000256" key="1">
    <source>
        <dbReference type="ARBA" id="ARBA00022723"/>
    </source>
</evidence>
<dbReference type="EMBL" id="JAEPRC010000149">
    <property type="protein sequence ID" value="KAG2206451.1"/>
    <property type="molecule type" value="Genomic_DNA"/>
</dbReference>